<keyword evidence="6" id="KW-1185">Reference proteome</keyword>
<organism evidence="5 6">
    <name type="scientific">[Candida] subhashii</name>
    <dbReference type="NCBI Taxonomy" id="561895"/>
    <lineage>
        <taxon>Eukaryota</taxon>
        <taxon>Fungi</taxon>
        <taxon>Dikarya</taxon>
        <taxon>Ascomycota</taxon>
        <taxon>Saccharomycotina</taxon>
        <taxon>Pichiomycetes</taxon>
        <taxon>Debaryomycetaceae</taxon>
        <taxon>Spathaspora</taxon>
    </lineage>
</organism>
<feature type="compositionally biased region" description="Polar residues" evidence="2">
    <location>
        <begin position="192"/>
        <end position="201"/>
    </location>
</feature>
<sequence length="1635" mass="187599">MMTSPSPVKNIVAKYLETLNNDDTTNNSRSPLQPSSKVNTVTKSPYKLKDNDLDTLARQLNIPTNMNEQSPTKLWRAKFEQPSVTISAFKHSPQNNNSNKSSTSSHNSNPDFERTSDESPSWANKNYKDILNKSPKKMIENAGALAAAAAAVANTPGKLRPLRDPIQTPSKNYSSSPNTTTRKAVPPRPYLNSPSNNSSRDSAGYEYLCRIEAIRRWLEQVLQERIIQSPAELISYIRNGIHLAKLANIILPTQRKVFLNDSKLQFKHTENINRFFHLLDFLNVPDLFRFELTDLYDAKNVPKVWFCLHALSYILNKTSDLEVPKIESLVDKLDFDDDDIRTANRALVGAPLPNFSSADTGESDDESGNTYMTKVAPSPTKKITINTPSPIKNQITPSSIKRQPEYDPFIDHNTPTITKQAEIKLSPIQLPPPMSPPPKFELPIPSPIIEREPTPPPATHPELEKQLINIIKIQALSRGANLRYKMFANKILLKSYQDEFTTLFAIIRGNMSRCKSVHRHRAELRIYEDEIVGLQSIIRGGFLRKEKPEFDVGEMGIVGLQSVMRGKIVRDGVGEKIAMLRGAEDEVVDLQSLIRRKDVWKNSSRLIKIGNEYIGRIVELQSVARRRIYERFAARVFIDEKVIIGLQSIIRRNLIINDINEKHSQIRNNKRSIIELQSIARGGISRTQVCNNVLVTLIYEDGKLNNLYAKIRGNNLRRSISLQKQQLYHYSPQILQLQSMFRGILCRFSREIKLDDIYTHISPLIRLQSIARGSIQRRQVAQLHQYYHNNVDKVIHAQALLRRALAQSAYKQLINTKNPSLSIIRKFAHLLSASDGDYRDEVELSQARDMIIESSKRNEELEGQIEALDIKLSLLDRNKITIEEFAMPTTTRFNKKMGTIKNSGGKYVGANKLLDRLNKSSRQRIELYQTLFYLLQTKPEYFARLFNSLDYSQVDSRLCSDLISNIIQLFPNIAMNGRSREEFFYMMLIMELMKGDIARARNSGDITKTQSSFWIGFFLRFNNHTRQRQQLKAITGRFVARIVDQEELDFESDPSIIHASLLDHETKIRGHHTAEISPQVAIKIPQVSSKFVNNLMSLREAATEMINIIGSNLTQIPIHVRLICKHAYEQSKIHFPNKSDHQHLAVAGVIFIKHYISTILNVPENFGIIPKDPFNPRVSANTKPRDNLRHLSRVLLQLFSMKPFSDNFLKPLNDYIATSSESIQHLIHELIAVRDIKHEYNLNEYVDIVNRDRPELVIKITTLISLEKTVSQNIDIMAPGPDDQLLKVVNELDNLVGSPQDLVTLNDLGSIVLNLNPITNQESMVDYRARTLFMQVKRCVLYIIRIQQESNDLLELLISGIRPEHELMFKKIVEEEARELAVSDMNRKKKPYYQTSLGDLSKITYHDLKKMALENLLQLESMGELTRKNSFQEVLNQIVLDIKTKKIQRDNRRDQLLVATTTATKLAEKEQFLKKQLNDYNNHIDTILTQLQSNKKPHDKKLFNIIPIFSKQYFYHRELRKRNRLPRFGSYKYSAKKLMDQKILINFGGFMMNFSARTSKLDFMFSCHSVGRFTIEAASGSVAIPGASTVITLDELINLQYENKKRVEMFDGMAVFDSDNFMGLIFRKFYDIKRD</sequence>
<feature type="region of interest" description="Disordered" evidence="2">
    <location>
        <begin position="20"/>
        <end position="45"/>
    </location>
</feature>
<evidence type="ECO:0000256" key="1">
    <source>
        <dbReference type="SAM" id="Coils"/>
    </source>
</evidence>
<dbReference type="PROSITE" id="PS50018">
    <property type="entry name" value="RAS_GTPASE_ACTIV_2"/>
    <property type="match status" value="1"/>
</dbReference>
<dbReference type="RefSeq" id="XP_049266567.1">
    <property type="nucleotide sequence ID" value="XM_049404869.1"/>
</dbReference>
<feature type="compositionally biased region" description="Polar residues" evidence="2">
    <location>
        <begin position="167"/>
        <end position="182"/>
    </location>
</feature>
<accession>A0A8J5QUX5</accession>
<dbReference type="GO" id="GO:1903479">
    <property type="term" value="P:mitotic actomyosin contractile ring assembly actin filament organization"/>
    <property type="evidence" value="ECO:0007669"/>
    <property type="project" value="TreeGrafter"/>
</dbReference>
<dbReference type="GO" id="GO:0051015">
    <property type="term" value="F:actin filament binding"/>
    <property type="evidence" value="ECO:0007669"/>
    <property type="project" value="TreeGrafter"/>
</dbReference>
<feature type="region of interest" description="Disordered" evidence="2">
    <location>
        <begin position="158"/>
        <end position="202"/>
    </location>
</feature>
<dbReference type="OrthoDB" id="775356at2759"/>
<dbReference type="InterPro" id="IPR001936">
    <property type="entry name" value="RasGAP_dom"/>
</dbReference>
<feature type="domain" description="Calponin-homology (CH)" evidence="4">
    <location>
        <begin position="208"/>
        <end position="315"/>
    </location>
</feature>
<feature type="domain" description="Ras-GAP" evidence="3">
    <location>
        <begin position="980"/>
        <end position="1200"/>
    </location>
</feature>
<dbReference type="GO" id="GO:0110085">
    <property type="term" value="C:mitotic actomyosin contractile ring"/>
    <property type="evidence" value="ECO:0007669"/>
    <property type="project" value="TreeGrafter"/>
</dbReference>
<name>A0A8J5QUX5_9ASCO</name>
<evidence type="ECO:0000259" key="3">
    <source>
        <dbReference type="PROSITE" id="PS50018"/>
    </source>
</evidence>
<feature type="coiled-coil region" evidence="1">
    <location>
        <begin position="844"/>
        <end position="878"/>
    </location>
</feature>
<evidence type="ECO:0000313" key="5">
    <source>
        <dbReference type="EMBL" id="KAG7666339.1"/>
    </source>
</evidence>
<dbReference type="CDD" id="cd21206">
    <property type="entry name" value="CH_IQGAP"/>
    <property type="match status" value="1"/>
</dbReference>
<dbReference type="GO" id="GO:0005516">
    <property type="term" value="F:calmodulin binding"/>
    <property type="evidence" value="ECO:0007669"/>
    <property type="project" value="TreeGrafter"/>
</dbReference>
<evidence type="ECO:0000256" key="2">
    <source>
        <dbReference type="SAM" id="MobiDB-lite"/>
    </source>
</evidence>
<gene>
    <name evidence="5" type="ORF">J8A68_000129</name>
</gene>
<proteinExistence type="predicted"/>
<feature type="compositionally biased region" description="Low complexity" evidence="2">
    <location>
        <begin position="95"/>
        <end position="109"/>
    </location>
</feature>
<comment type="caution">
    <text evidence="5">The sequence shown here is derived from an EMBL/GenBank/DDBJ whole genome shotgun (WGS) entry which is preliminary data.</text>
</comment>
<feature type="region of interest" description="Disordered" evidence="2">
    <location>
        <begin position="351"/>
        <end position="375"/>
    </location>
</feature>
<dbReference type="PANTHER" id="PTHR14149">
    <property type="entry name" value="RAS GTPASE-ACTIVATING PROTEIN WITH IQ MOTIF"/>
    <property type="match status" value="1"/>
</dbReference>
<dbReference type="Pfam" id="PF00616">
    <property type="entry name" value="RasGAP"/>
    <property type="match status" value="1"/>
</dbReference>
<evidence type="ECO:0000259" key="4">
    <source>
        <dbReference type="PROSITE" id="PS50021"/>
    </source>
</evidence>
<reference evidence="5 6" key="1">
    <citation type="journal article" date="2021" name="DNA Res.">
        <title>Genome analysis of Candida subhashii reveals its hybrid nature and dual mitochondrial genome conformations.</title>
        <authorList>
            <person name="Mixao V."/>
            <person name="Hegedusova E."/>
            <person name="Saus E."/>
            <person name="Pryszcz L.P."/>
            <person name="Cillingova A."/>
            <person name="Nosek J."/>
            <person name="Gabaldon T."/>
        </authorList>
    </citation>
    <scope>NUCLEOTIDE SEQUENCE [LARGE SCALE GENOMIC DNA]</scope>
    <source>
        <strain evidence="5 6">CBS 10753</strain>
    </source>
</reference>
<dbReference type="EMBL" id="JAGSYN010000011">
    <property type="protein sequence ID" value="KAG7666339.1"/>
    <property type="molecule type" value="Genomic_DNA"/>
</dbReference>
<dbReference type="PROSITE" id="PS50096">
    <property type="entry name" value="IQ"/>
    <property type="match status" value="1"/>
</dbReference>
<protein>
    <submittedName>
        <fullName evidence="5">IQG1</fullName>
    </submittedName>
</protein>
<dbReference type="GeneID" id="73466930"/>
<dbReference type="Pfam" id="PF03836">
    <property type="entry name" value="RasGAP_C"/>
    <property type="match status" value="1"/>
</dbReference>
<dbReference type="CDD" id="cd12206">
    <property type="entry name" value="RasGAP_IQGAP_related"/>
    <property type="match status" value="1"/>
</dbReference>
<dbReference type="PANTHER" id="PTHR14149:SF14">
    <property type="entry name" value="CALPONIN-HOMOLOGY (CH) DOMAIN-CONTAINING PROTEIN"/>
    <property type="match status" value="1"/>
</dbReference>
<dbReference type="Proteomes" id="UP000694255">
    <property type="component" value="Unassembled WGS sequence"/>
</dbReference>
<evidence type="ECO:0000313" key="6">
    <source>
        <dbReference type="Proteomes" id="UP000694255"/>
    </source>
</evidence>
<dbReference type="InterPro" id="IPR001715">
    <property type="entry name" value="CH_dom"/>
</dbReference>
<dbReference type="PROSITE" id="PS50021">
    <property type="entry name" value="CH"/>
    <property type="match status" value="1"/>
</dbReference>
<feature type="compositionally biased region" description="Polar residues" evidence="2">
    <location>
        <begin position="28"/>
        <end position="43"/>
    </location>
</feature>
<feature type="region of interest" description="Disordered" evidence="2">
    <location>
        <begin position="89"/>
        <end position="124"/>
    </location>
</feature>
<keyword evidence="1" id="KW-0175">Coiled coil</keyword>
<dbReference type="GO" id="GO:0005096">
    <property type="term" value="F:GTPase activator activity"/>
    <property type="evidence" value="ECO:0007669"/>
    <property type="project" value="TreeGrafter"/>
</dbReference>
<dbReference type="InterPro" id="IPR000593">
    <property type="entry name" value="RasGAP_C"/>
</dbReference>
<dbReference type="SMART" id="SM00033">
    <property type="entry name" value="CH"/>
    <property type="match status" value="1"/>
</dbReference>